<dbReference type="GO" id="GO:0005886">
    <property type="term" value="C:plasma membrane"/>
    <property type="evidence" value="ECO:0007669"/>
    <property type="project" value="UniProtKB-SubCell"/>
</dbReference>
<dbReference type="PANTHER" id="PTHR46494:SF1">
    <property type="entry name" value="CORA FAMILY METAL ION TRANSPORTER (EUROFUNG)"/>
    <property type="match status" value="1"/>
</dbReference>
<keyword evidence="6" id="KW-0460">Magnesium</keyword>
<reference evidence="13 14" key="1">
    <citation type="submission" date="2016-10" db="EMBL/GenBank/DDBJ databases">
        <authorList>
            <person name="de Groot N.N."/>
        </authorList>
    </citation>
    <scope>NUCLEOTIDE SEQUENCE [LARGE SCALE GENOMIC DNA]</scope>
    <source>
        <strain evidence="13 14">DSM 19938</strain>
    </source>
</reference>
<dbReference type="GO" id="GO:0050897">
    <property type="term" value="F:cobalt ion binding"/>
    <property type="evidence" value="ECO:0007669"/>
    <property type="project" value="TreeGrafter"/>
</dbReference>
<evidence type="ECO:0000256" key="2">
    <source>
        <dbReference type="ARBA" id="ARBA00009765"/>
    </source>
</evidence>
<dbReference type="SUPFAM" id="SSF144083">
    <property type="entry name" value="Magnesium transport protein CorA, transmembrane region"/>
    <property type="match status" value="1"/>
</dbReference>
<dbReference type="Proteomes" id="UP000199532">
    <property type="component" value="Unassembled WGS sequence"/>
</dbReference>
<evidence type="ECO:0000256" key="6">
    <source>
        <dbReference type="ARBA" id="ARBA00022842"/>
    </source>
</evidence>
<dbReference type="Gene3D" id="3.30.460.20">
    <property type="entry name" value="CorA soluble domain-like"/>
    <property type="match status" value="1"/>
</dbReference>
<gene>
    <name evidence="13" type="ORF">SAMN04487995_3005</name>
</gene>
<evidence type="ECO:0000256" key="10">
    <source>
        <dbReference type="ARBA" id="ARBA00034269"/>
    </source>
</evidence>
<evidence type="ECO:0000256" key="4">
    <source>
        <dbReference type="ARBA" id="ARBA00022475"/>
    </source>
</evidence>
<dbReference type="FunFam" id="1.20.58.340:FF:000004">
    <property type="entry name" value="Magnesium transport protein CorA"/>
    <property type="match status" value="1"/>
</dbReference>
<feature type="transmembrane region" description="Helical" evidence="12">
    <location>
        <begin position="275"/>
        <end position="295"/>
    </location>
</feature>
<keyword evidence="4" id="KW-1003">Cell membrane</keyword>
<dbReference type="InterPro" id="IPR045861">
    <property type="entry name" value="CorA_cytoplasmic_dom"/>
</dbReference>
<sequence>MVQILAEKSNHPFEWLDVTDPEPDELHQIARKYNLHESSVNDCLQPDHLPKYEIVGSEGDVFIIFRLHTSEVDSQADTVRELTDKISIFMKDDRIITIHKKEWPQVEQIKNEYLHSENCKSTRHILNEIVKTGLATYDIHAARLNREIELSETNMFLKNRKLSLLEGLYYLKRKVDVTRRILILTFEIVDKIDSEEGNTYTRDTRDLYVKLHNIYDSLFENTSHLLNIYFSLSSQRTNEIIRVLTIFSVFFMPLTFIVGVYGMNFEFMPELKMKFGYPGVMLLMAAITGGIYYWFKKRGWL</sequence>
<keyword evidence="9 12" id="KW-0472">Membrane</keyword>
<evidence type="ECO:0000256" key="9">
    <source>
        <dbReference type="ARBA" id="ARBA00023136"/>
    </source>
</evidence>
<accession>A0A1H6V869</accession>
<keyword evidence="7 12" id="KW-1133">Transmembrane helix</keyword>
<dbReference type="PANTHER" id="PTHR46494">
    <property type="entry name" value="CORA FAMILY METAL ION TRANSPORTER (EUROFUNG)"/>
    <property type="match status" value="1"/>
</dbReference>
<evidence type="ECO:0000313" key="13">
    <source>
        <dbReference type="EMBL" id="SEJ00829.1"/>
    </source>
</evidence>
<evidence type="ECO:0000256" key="11">
    <source>
        <dbReference type="ARBA" id="ARBA00045497"/>
    </source>
</evidence>
<protein>
    <submittedName>
        <fullName evidence="13">Magnesium transporter</fullName>
    </submittedName>
</protein>
<comment type="function">
    <text evidence="11">Mediates influx of magnesium ions. Alternates between open and closed states. Activated by low cytoplasmic Mg(2+) levels. Inactive when cytoplasmic Mg(2+) levels are high.</text>
</comment>
<evidence type="ECO:0000256" key="1">
    <source>
        <dbReference type="ARBA" id="ARBA00004651"/>
    </source>
</evidence>
<dbReference type="CDD" id="cd12832">
    <property type="entry name" value="TmCorA-like_u3"/>
    <property type="match status" value="1"/>
</dbReference>
<dbReference type="Pfam" id="PF01544">
    <property type="entry name" value="CorA"/>
    <property type="match status" value="1"/>
</dbReference>
<dbReference type="EMBL" id="FNXY01000004">
    <property type="protein sequence ID" value="SEJ00829.1"/>
    <property type="molecule type" value="Genomic_DNA"/>
</dbReference>
<dbReference type="SUPFAM" id="SSF143865">
    <property type="entry name" value="CorA soluble domain-like"/>
    <property type="match status" value="1"/>
</dbReference>
<evidence type="ECO:0000256" key="5">
    <source>
        <dbReference type="ARBA" id="ARBA00022692"/>
    </source>
</evidence>
<dbReference type="GO" id="GO:0000287">
    <property type="term" value="F:magnesium ion binding"/>
    <property type="evidence" value="ECO:0007669"/>
    <property type="project" value="TreeGrafter"/>
</dbReference>
<dbReference type="InterPro" id="IPR002523">
    <property type="entry name" value="MgTranspt_CorA/ZnTranspt_ZntB"/>
</dbReference>
<proteinExistence type="inferred from homology"/>
<dbReference type="GO" id="GO:0015095">
    <property type="term" value="F:magnesium ion transmembrane transporter activity"/>
    <property type="evidence" value="ECO:0007669"/>
    <property type="project" value="TreeGrafter"/>
</dbReference>
<keyword evidence="3" id="KW-0813">Transport</keyword>
<dbReference type="GO" id="GO:0015087">
    <property type="term" value="F:cobalt ion transmembrane transporter activity"/>
    <property type="evidence" value="ECO:0007669"/>
    <property type="project" value="TreeGrafter"/>
</dbReference>
<name>A0A1H6V869_9BACT</name>
<keyword evidence="5 12" id="KW-0812">Transmembrane</keyword>
<organism evidence="13 14">
    <name type="scientific">Dyadobacter koreensis</name>
    <dbReference type="NCBI Taxonomy" id="408657"/>
    <lineage>
        <taxon>Bacteria</taxon>
        <taxon>Pseudomonadati</taxon>
        <taxon>Bacteroidota</taxon>
        <taxon>Cytophagia</taxon>
        <taxon>Cytophagales</taxon>
        <taxon>Spirosomataceae</taxon>
        <taxon>Dyadobacter</taxon>
    </lineage>
</organism>
<dbReference type="RefSeq" id="WP_090336135.1">
    <property type="nucleotide sequence ID" value="NZ_FNXY01000004.1"/>
</dbReference>
<evidence type="ECO:0000313" key="14">
    <source>
        <dbReference type="Proteomes" id="UP000199532"/>
    </source>
</evidence>
<evidence type="ECO:0000256" key="12">
    <source>
        <dbReference type="SAM" id="Phobius"/>
    </source>
</evidence>
<feature type="transmembrane region" description="Helical" evidence="12">
    <location>
        <begin position="240"/>
        <end position="263"/>
    </location>
</feature>
<comment type="similarity">
    <text evidence="2">Belongs to the CorA metal ion transporter (MIT) (TC 1.A.35) family.</text>
</comment>
<dbReference type="InterPro" id="IPR045863">
    <property type="entry name" value="CorA_TM1_TM2"/>
</dbReference>
<dbReference type="AlphaFoldDB" id="A0A1H6V869"/>
<evidence type="ECO:0000256" key="3">
    <source>
        <dbReference type="ARBA" id="ARBA00022448"/>
    </source>
</evidence>
<dbReference type="OrthoDB" id="9803416at2"/>
<comment type="catalytic activity">
    <reaction evidence="10">
        <text>Mg(2+)(in) = Mg(2+)(out)</text>
        <dbReference type="Rhea" id="RHEA:29827"/>
        <dbReference type="ChEBI" id="CHEBI:18420"/>
    </reaction>
</comment>
<keyword evidence="14" id="KW-1185">Reference proteome</keyword>
<evidence type="ECO:0000256" key="7">
    <source>
        <dbReference type="ARBA" id="ARBA00022989"/>
    </source>
</evidence>
<comment type="subcellular location">
    <subcellularLocation>
        <location evidence="1">Cell membrane</location>
        <topology evidence="1">Multi-pass membrane protein</topology>
    </subcellularLocation>
</comment>
<evidence type="ECO:0000256" key="8">
    <source>
        <dbReference type="ARBA" id="ARBA00023065"/>
    </source>
</evidence>
<dbReference type="Gene3D" id="1.20.58.340">
    <property type="entry name" value="Magnesium transport protein CorA, transmembrane region"/>
    <property type="match status" value="2"/>
</dbReference>
<keyword evidence="8" id="KW-0406">Ion transport</keyword>
<dbReference type="STRING" id="408657.SAMN04487995_3005"/>